<gene>
    <name evidence="1" type="ORF">Pr1d_15240</name>
</gene>
<dbReference type="EMBL" id="CP042913">
    <property type="protein sequence ID" value="QEG34250.1"/>
    <property type="molecule type" value="Genomic_DNA"/>
</dbReference>
<dbReference type="OrthoDB" id="9791578at2"/>
<dbReference type="KEGG" id="bgok:Pr1d_15240"/>
<evidence type="ECO:0000313" key="1">
    <source>
        <dbReference type="EMBL" id="QEG34250.1"/>
    </source>
</evidence>
<dbReference type="RefSeq" id="WP_148072927.1">
    <property type="nucleotide sequence ID" value="NZ_CP042913.1"/>
</dbReference>
<accession>A0A5B9Q9D5</accession>
<dbReference type="Proteomes" id="UP000323917">
    <property type="component" value="Chromosome"/>
</dbReference>
<name>A0A5B9Q9D5_9BACT</name>
<evidence type="ECO:0008006" key="3">
    <source>
        <dbReference type="Google" id="ProtNLM"/>
    </source>
</evidence>
<dbReference type="Gene3D" id="3.40.720.10">
    <property type="entry name" value="Alkaline Phosphatase, subunit A"/>
    <property type="match status" value="1"/>
</dbReference>
<dbReference type="InterPro" id="IPR017850">
    <property type="entry name" value="Alkaline_phosphatase_core_sf"/>
</dbReference>
<dbReference type="SUPFAM" id="SSF53649">
    <property type="entry name" value="Alkaline phosphatase-like"/>
    <property type="match status" value="1"/>
</dbReference>
<evidence type="ECO:0000313" key="2">
    <source>
        <dbReference type="Proteomes" id="UP000323917"/>
    </source>
</evidence>
<reference evidence="1 2" key="1">
    <citation type="submission" date="2019-08" db="EMBL/GenBank/DDBJ databases">
        <title>Deep-cultivation of Planctomycetes and their phenomic and genomic characterization uncovers novel biology.</title>
        <authorList>
            <person name="Wiegand S."/>
            <person name="Jogler M."/>
            <person name="Boedeker C."/>
            <person name="Pinto D."/>
            <person name="Vollmers J."/>
            <person name="Rivas-Marin E."/>
            <person name="Kohn T."/>
            <person name="Peeters S.H."/>
            <person name="Heuer A."/>
            <person name="Rast P."/>
            <person name="Oberbeckmann S."/>
            <person name="Bunk B."/>
            <person name="Jeske O."/>
            <person name="Meyerdierks A."/>
            <person name="Storesund J.E."/>
            <person name="Kallscheuer N."/>
            <person name="Luecker S."/>
            <person name="Lage O.M."/>
            <person name="Pohl T."/>
            <person name="Merkel B.J."/>
            <person name="Hornburger P."/>
            <person name="Mueller R.-W."/>
            <person name="Bruemmer F."/>
            <person name="Labrenz M."/>
            <person name="Spormann A.M."/>
            <person name="Op den Camp H."/>
            <person name="Overmann J."/>
            <person name="Amann R."/>
            <person name="Jetten M.S.M."/>
            <person name="Mascher T."/>
            <person name="Medema M.H."/>
            <person name="Devos D.P."/>
            <person name="Kaster A.-K."/>
            <person name="Ovreas L."/>
            <person name="Rohde M."/>
            <person name="Galperin M.Y."/>
            <person name="Jogler C."/>
        </authorList>
    </citation>
    <scope>NUCLEOTIDE SEQUENCE [LARGE SCALE GENOMIC DNA]</scope>
    <source>
        <strain evidence="1 2">Pr1d</strain>
    </source>
</reference>
<keyword evidence="2" id="KW-1185">Reference proteome</keyword>
<sequence>MIGLAKKMRACLLRISLLSRLVAVLVSILIWPSVACCSCAADEQQTQYVLLVTIDGMRPEELFTGADNRLIDKEIGGVYNPPRIRETYWHEDPLVRRERLMPFIWSVVAKEGQLYGSALDDCQVLVENGKYFSYPGYQELLCGFPDKSIASNDKVNNKNKTVLEWLHEKPDFSGKVASFASWDVVPYIINAPRSGIYVNAGWQEFDHVENSERREFLNRSVRETPHLWEYARFDNLTFAGAMEYLQSQHPRILYLSLDEPDDWCHSGRYDLYLESSRRCDDYLRELWEFAQNSPVYRGKTSLVVTVDHGRGHGREGWKNHSAELPGSEQIWIAVLGPDTPATGVQSGCNLSQGQVATTIAALLGYDLTTADSKIAPCLPDVIRSEAKGSQSTPVKD</sequence>
<organism evidence="1 2">
    <name type="scientific">Bythopirellula goksoeyrii</name>
    <dbReference type="NCBI Taxonomy" id="1400387"/>
    <lineage>
        <taxon>Bacteria</taxon>
        <taxon>Pseudomonadati</taxon>
        <taxon>Planctomycetota</taxon>
        <taxon>Planctomycetia</taxon>
        <taxon>Pirellulales</taxon>
        <taxon>Lacipirellulaceae</taxon>
        <taxon>Bythopirellula</taxon>
    </lineage>
</organism>
<dbReference type="AlphaFoldDB" id="A0A5B9Q9D5"/>
<protein>
    <recommendedName>
        <fullName evidence="3">Type I phosphodiesterase / nucleotide pyrophosphatase</fullName>
    </recommendedName>
</protein>
<proteinExistence type="predicted"/>